<proteinExistence type="predicted"/>
<dbReference type="AlphaFoldDB" id="A0ABC8K6B7"/>
<dbReference type="EMBL" id="CAKOAT010160711">
    <property type="protein sequence ID" value="CAH8348614.1"/>
    <property type="molecule type" value="Genomic_DNA"/>
</dbReference>
<evidence type="ECO:0000313" key="2">
    <source>
        <dbReference type="Proteomes" id="UP001642260"/>
    </source>
</evidence>
<protein>
    <submittedName>
        <fullName evidence="1">Uncharacterized protein</fullName>
    </submittedName>
</protein>
<sequence length="441" mass="49789">MVKLDSNFKSCTATWDSLKISLPKVRDDPLGFSSSLITSVCPDQSNFRGSTPDSPVLTSPKTRAKPYGSLLARGCSDVQDRAISLPISVSLGCSTDQHTATLMVIAHKVGCYTGKASLYTWNSFIPEDVSSVLVDLMAGLVMNSYSLFPDYGTLRCGMDSEDSYRLQYRCRQGEQLKFAVDPCCLDLCDCLADCHNILLLESLACEVYELMSMNFRGLPMLAPLVIGSFINLSTATAALVQHLRCWFHLFSLDKQQADATIDFWLQYCKTFTGFKDSTSCLGMLFAVAEKFFWFNDSHIWSDVVCDDVVYFLGTRYGCQELDRLLQEMELMSEISYFLLRIMQVPIQIDRTEISGLELLLKQSLPQAFLHILKQDYDFFRCIYVVISGRFGLLTEIPYGSLPRPPDVSFPSNSYGFLHVQDVMAYILRGSIKYDDMVYTFR</sequence>
<organism evidence="1 2">
    <name type="scientific">Eruca vesicaria subsp. sativa</name>
    <name type="common">Garden rocket</name>
    <name type="synonym">Eruca sativa</name>
    <dbReference type="NCBI Taxonomy" id="29727"/>
    <lineage>
        <taxon>Eukaryota</taxon>
        <taxon>Viridiplantae</taxon>
        <taxon>Streptophyta</taxon>
        <taxon>Embryophyta</taxon>
        <taxon>Tracheophyta</taxon>
        <taxon>Spermatophyta</taxon>
        <taxon>Magnoliopsida</taxon>
        <taxon>eudicotyledons</taxon>
        <taxon>Gunneridae</taxon>
        <taxon>Pentapetalae</taxon>
        <taxon>rosids</taxon>
        <taxon>malvids</taxon>
        <taxon>Brassicales</taxon>
        <taxon>Brassicaceae</taxon>
        <taxon>Brassiceae</taxon>
        <taxon>Eruca</taxon>
    </lineage>
</organism>
<name>A0ABC8K6B7_ERUVS</name>
<reference evidence="1 2" key="1">
    <citation type="submission" date="2022-03" db="EMBL/GenBank/DDBJ databases">
        <authorList>
            <person name="Macdonald S."/>
            <person name="Ahmed S."/>
            <person name="Newling K."/>
        </authorList>
    </citation>
    <scope>NUCLEOTIDE SEQUENCE [LARGE SCALE GENOMIC DNA]</scope>
</reference>
<comment type="caution">
    <text evidence="1">The sequence shown here is derived from an EMBL/GenBank/DDBJ whole genome shotgun (WGS) entry which is preliminary data.</text>
</comment>
<accession>A0ABC8K6B7</accession>
<keyword evidence="2" id="KW-1185">Reference proteome</keyword>
<dbReference type="Proteomes" id="UP001642260">
    <property type="component" value="Unassembled WGS sequence"/>
</dbReference>
<gene>
    <name evidence="1" type="ORF">ERUC_LOCUS17415</name>
</gene>
<evidence type="ECO:0000313" key="1">
    <source>
        <dbReference type="EMBL" id="CAH8348614.1"/>
    </source>
</evidence>